<feature type="region of interest" description="Disordered" evidence="1">
    <location>
        <begin position="43"/>
        <end position="78"/>
    </location>
</feature>
<organism evidence="2 3">
    <name type="scientific">Thalassospira profundimaris</name>
    <dbReference type="NCBI Taxonomy" id="502049"/>
    <lineage>
        <taxon>Bacteria</taxon>
        <taxon>Pseudomonadati</taxon>
        <taxon>Pseudomonadota</taxon>
        <taxon>Alphaproteobacteria</taxon>
        <taxon>Rhodospirillales</taxon>
        <taxon>Thalassospiraceae</taxon>
        <taxon>Thalassospira</taxon>
    </lineage>
</organism>
<evidence type="ECO:0000313" key="2">
    <source>
        <dbReference type="EMBL" id="RCK48934.1"/>
    </source>
</evidence>
<comment type="caution">
    <text evidence="2">The sequence shown here is derived from an EMBL/GenBank/DDBJ whole genome shotgun (WGS) entry which is preliminary data.</text>
</comment>
<proteinExistence type="predicted"/>
<dbReference type="EMBL" id="JPWI01000001">
    <property type="protein sequence ID" value="RCK48934.1"/>
    <property type="molecule type" value="Genomic_DNA"/>
</dbReference>
<protein>
    <submittedName>
        <fullName evidence="2">Uncharacterized protein</fullName>
    </submittedName>
</protein>
<dbReference type="AlphaFoldDB" id="A0A367X5J6"/>
<accession>A0A367X5J6</accession>
<reference evidence="2 3" key="1">
    <citation type="submission" date="2014-07" db="EMBL/GenBank/DDBJ databases">
        <title>Draft genome sequence of Thalassospira profundimaris PR54-5.</title>
        <authorList>
            <person name="Lai Q."/>
            <person name="Shao Z."/>
        </authorList>
    </citation>
    <scope>NUCLEOTIDE SEQUENCE [LARGE SCALE GENOMIC DNA]</scope>
    <source>
        <strain evidence="2 3">PR54-5</strain>
    </source>
</reference>
<evidence type="ECO:0000256" key="1">
    <source>
        <dbReference type="SAM" id="MobiDB-lite"/>
    </source>
</evidence>
<evidence type="ECO:0000313" key="3">
    <source>
        <dbReference type="Proteomes" id="UP000252255"/>
    </source>
</evidence>
<dbReference type="Proteomes" id="UP000252255">
    <property type="component" value="Unassembled WGS sequence"/>
</dbReference>
<gene>
    <name evidence="2" type="ORF">TH30_00955</name>
</gene>
<sequence>MIRTNTAYLLQQVTEAGSRAFSGDRALARRKALDAAEVAIASRKGGRKEHEAKRSVPSPATLPVGETRGFGGKAPDLGSHARTSNNSWCCAGWLAIVASVRKSKWDGELHPVCAGSVGPAFNRAVCFKKRYDLNSATSLSAGVVACCNSDVKRDRHDYVITVGVAVVLADQDASGRKIFAVWEWRVCASPSVATFGRKLTQGVNDLCEGVFHKIFQRKHLGAFTVGLHLSQWILAQSVSVANNRAQRNVRGAVFVSRPPLVTGGKI</sequence>
<name>A0A367X5J6_9PROT</name>